<comment type="caution">
    <text evidence="17">The sequence shown here is derived from an EMBL/GenBank/DDBJ whole genome shotgun (WGS) entry which is preliminary data.</text>
</comment>
<dbReference type="SUPFAM" id="SSF53067">
    <property type="entry name" value="Actin-like ATPase domain"/>
    <property type="match status" value="2"/>
</dbReference>
<evidence type="ECO:0000256" key="5">
    <source>
        <dbReference type="ARBA" id="ARBA00011738"/>
    </source>
</evidence>
<keyword evidence="13 16" id="KW-0173">Coenzyme A biosynthesis</keyword>
<name>A0YHJ2_9GAMM</name>
<evidence type="ECO:0000256" key="12">
    <source>
        <dbReference type="ARBA" id="ARBA00022958"/>
    </source>
</evidence>
<proteinExistence type="inferred from homology"/>
<keyword evidence="9 16" id="KW-0547">Nucleotide-binding</keyword>
<evidence type="ECO:0000256" key="11">
    <source>
        <dbReference type="ARBA" id="ARBA00022840"/>
    </source>
</evidence>
<reference evidence="17 18" key="1">
    <citation type="journal article" date="2010" name="J. Bacteriol.">
        <title>Genome sequence of the oligotrophic marine Gammaproteobacterium HTCC2143, isolated from the Oregon Coast.</title>
        <authorList>
            <person name="Oh H.M."/>
            <person name="Kang I."/>
            <person name="Ferriera S."/>
            <person name="Giovannoni S.J."/>
            <person name="Cho J.C."/>
        </authorList>
    </citation>
    <scope>NUCLEOTIDE SEQUENCE [LARGE SCALE GENOMIC DNA]</scope>
    <source>
        <strain evidence="17 18">HTCC2143</strain>
    </source>
</reference>
<dbReference type="STRING" id="247633.GP2143_18276"/>
<dbReference type="EC" id="2.7.1.33" evidence="6 16"/>
<dbReference type="AlphaFoldDB" id="A0YHJ2"/>
<sequence>MILECDIGNTRCKWRVVGEGAEENRGAFDCADGFGELPSLDGIRRVKVSSVAGSTVNEELTRTLASAKLEIEFARTSPLKAGVENAYADASKLGVDRWVAMIAGYNRCRGPVLILDAGSALTVDLVAANGKHLGGYITPGIQLMKSSLLAETDGVRFDRDNHSSGTAFGTDTASAVHAGVVAAQVGAAIVAIEEAGRKVSAGFAILLTGGDANVICTNLPATISAEVTMVPELVLDGLQWVLP</sequence>
<evidence type="ECO:0000256" key="2">
    <source>
        <dbReference type="ARBA" id="ARBA00001958"/>
    </source>
</evidence>
<evidence type="ECO:0000256" key="15">
    <source>
        <dbReference type="ARBA" id="ARBA00040883"/>
    </source>
</evidence>
<dbReference type="InterPro" id="IPR004619">
    <property type="entry name" value="Type_III_PanK"/>
</dbReference>
<dbReference type="NCBIfam" id="TIGR00671">
    <property type="entry name" value="baf"/>
    <property type="match status" value="1"/>
</dbReference>
<dbReference type="Pfam" id="PF03309">
    <property type="entry name" value="Pan_kinase"/>
    <property type="match status" value="1"/>
</dbReference>
<keyword evidence="18" id="KW-1185">Reference proteome</keyword>
<dbReference type="PANTHER" id="PTHR34265:SF1">
    <property type="entry name" value="TYPE III PANTOTHENATE KINASE"/>
    <property type="match status" value="1"/>
</dbReference>
<dbReference type="GO" id="GO:0005737">
    <property type="term" value="C:cytoplasm"/>
    <property type="evidence" value="ECO:0007669"/>
    <property type="project" value="UniProtKB-SubCell"/>
</dbReference>
<feature type="active site" description="Proton acceptor" evidence="16">
    <location>
        <position position="96"/>
    </location>
</feature>
<dbReference type="HAMAP" id="MF_01274">
    <property type="entry name" value="Pantothen_kinase_3"/>
    <property type="match status" value="1"/>
</dbReference>
<comment type="cofactor">
    <cofactor evidence="2">
        <name>K(+)</name>
        <dbReference type="ChEBI" id="CHEBI:29103"/>
    </cofactor>
</comment>
<dbReference type="eggNOG" id="COG1521">
    <property type="taxonomic scope" value="Bacteria"/>
</dbReference>
<feature type="binding site" evidence="16">
    <location>
        <position position="119"/>
    </location>
    <ligand>
        <name>ATP</name>
        <dbReference type="ChEBI" id="CHEBI:30616"/>
    </ligand>
</feature>
<dbReference type="UniPathway" id="UPA00241">
    <property type="reaction ID" value="UER00352"/>
</dbReference>
<evidence type="ECO:0000256" key="13">
    <source>
        <dbReference type="ARBA" id="ARBA00022993"/>
    </source>
</evidence>
<comment type="function">
    <text evidence="16">Catalyzes the phosphorylation of pantothenate (Pan), the first step in CoA biosynthesis.</text>
</comment>
<evidence type="ECO:0000256" key="16">
    <source>
        <dbReference type="HAMAP-Rule" id="MF_01274"/>
    </source>
</evidence>
<gene>
    <name evidence="16" type="primary">coaX</name>
    <name evidence="17" type="ORF">GP2143_18276</name>
</gene>
<evidence type="ECO:0000313" key="17">
    <source>
        <dbReference type="EMBL" id="EAW29676.1"/>
    </source>
</evidence>
<dbReference type="GO" id="GO:0015937">
    <property type="term" value="P:coenzyme A biosynthetic process"/>
    <property type="evidence" value="ECO:0007669"/>
    <property type="project" value="UniProtKB-UniRule"/>
</dbReference>
<dbReference type="PANTHER" id="PTHR34265">
    <property type="entry name" value="TYPE III PANTOTHENATE KINASE"/>
    <property type="match status" value="1"/>
</dbReference>
<dbReference type="GO" id="GO:0046872">
    <property type="term" value="F:metal ion binding"/>
    <property type="evidence" value="ECO:0007669"/>
    <property type="project" value="UniProtKB-KW"/>
</dbReference>
<organism evidence="17 18">
    <name type="scientific">marine gamma proteobacterium HTCC2143</name>
    <dbReference type="NCBI Taxonomy" id="247633"/>
    <lineage>
        <taxon>Bacteria</taxon>
        <taxon>Pseudomonadati</taxon>
        <taxon>Pseudomonadota</taxon>
        <taxon>Gammaproteobacteria</taxon>
        <taxon>Cellvibrionales</taxon>
        <taxon>Spongiibacteraceae</taxon>
        <taxon>BD1-7 clade</taxon>
    </lineage>
</organism>
<protein>
    <recommendedName>
        <fullName evidence="15 16">Type III pantothenate kinase</fullName>
        <ecNumber evidence="6 16">2.7.1.33</ecNumber>
    </recommendedName>
    <alternativeName>
        <fullName evidence="16">PanK-III</fullName>
    </alternativeName>
    <alternativeName>
        <fullName evidence="16">Pantothenic acid kinase</fullName>
    </alternativeName>
</protein>
<evidence type="ECO:0000256" key="8">
    <source>
        <dbReference type="ARBA" id="ARBA00022679"/>
    </source>
</evidence>
<feature type="binding site" evidence="16">
    <location>
        <begin position="6"/>
        <end position="13"/>
    </location>
    <ligand>
        <name>ATP</name>
        <dbReference type="ChEBI" id="CHEBI:30616"/>
    </ligand>
</feature>
<evidence type="ECO:0000256" key="1">
    <source>
        <dbReference type="ARBA" id="ARBA00001206"/>
    </source>
</evidence>
<evidence type="ECO:0000256" key="14">
    <source>
        <dbReference type="ARBA" id="ARBA00038036"/>
    </source>
</evidence>
<accession>A0YHJ2</accession>
<evidence type="ECO:0000256" key="4">
    <source>
        <dbReference type="ARBA" id="ARBA00005225"/>
    </source>
</evidence>
<comment type="catalytic activity">
    <reaction evidence="1 16">
        <text>(R)-pantothenate + ATP = (R)-4'-phosphopantothenate + ADP + H(+)</text>
        <dbReference type="Rhea" id="RHEA:16373"/>
        <dbReference type="ChEBI" id="CHEBI:10986"/>
        <dbReference type="ChEBI" id="CHEBI:15378"/>
        <dbReference type="ChEBI" id="CHEBI:29032"/>
        <dbReference type="ChEBI" id="CHEBI:30616"/>
        <dbReference type="ChEBI" id="CHEBI:456216"/>
        <dbReference type="EC" id="2.7.1.33"/>
    </reaction>
</comment>
<evidence type="ECO:0000256" key="3">
    <source>
        <dbReference type="ARBA" id="ARBA00004496"/>
    </source>
</evidence>
<dbReference type="InterPro" id="IPR043129">
    <property type="entry name" value="ATPase_NBD"/>
</dbReference>
<feature type="binding site" evidence="16">
    <location>
        <position position="87"/>
    </location>
    <ligand>
        <name>substrate</name>
    </ligand>
</feature>
<keyword evidence="10 16" id="KW-0418">Kinase</keyword>
<evidence type="ECO:0000256" key="6">
    <source>
        <dbReference type="ARBA" id="ARBA00012102"/>
    </source>
</evidence>
<dbReference type="CDD" id="cd24015">
    <property type="entry name" value="ASKHA_NBD_PanK-III"/>
    <property type="match status" value="1"/>
</dbReference>
<evidence type="ECO:0000313" key="18">
    <source>
        <dbReference type="Proteomes" id="UP000004931"/>
    </source>
</evidence>
<keyword evidence="16" id="KW-0479">Metal-binding</keyword>
<feature type="binding site" evidence="16">
    <location>
        <position position="172"/>
    </location>
    <ligand>
        <name>substrate</name>
    </ligand>
</feature>
<comment type="similarity">
    <text evidence="14 16">Belongs to the type III pantothenate kinase family.</text>
</comment>
<dbReference type="EMBL" id="AAVT01000018">
    <property type="protein sequence ID" value="EAW29676.1"/>
    <property type="molecule type" value="Genomic_DNA"/>
</dbReference>
<dbReference type="Proteomes" id="UP000004931">
    <property type="component" value="Unassembled WGS sequence"/>
</dbReference>
<evidence type="ECO:0000256" key="9">
    <source>
        <dbReference type="ARBA" id="ARBA00022741"/>
    </source>
</evidence>
<keyword evidence="8 16" id="KW-0808">Transferase</keyword>
<keyword evidence="12 16" id="KW-0630">Potassium</keyword>
<dbReference type="GO" id="GO:0005524">
    <property type="term" value="F:ATP binding"/>
    <property type="evidence" value="ECO:0007669"/>
    <property type="project" value="UniProtKB-UniRule"/>
</dbReference>
<keyword evidence="11 16" id="KW-0067">ATP-binding</keyword>
<keyword evidence="7 16" id="KW-0963">Cytoplasm</keyword>
<comment type="subunit">
    <text evidence="5 16">Homodimer.</text>
</comment>
<comment type="subcellular location">
    <subcellularLocation>
        <location evidence="3 16">Cytoplasm</location>
    </subcellularLocation>
</comment>
<dbReference type="Gene3D" id="3.30.420.40">
    <property type="match status" value="2"/>
</dbReference>
<evidence type="ECO:0000256" key="10">
    <source>
        <dbReference type="ARBA" id="ARBA00022777"/>
    </source>
</evidence>
<comment type="pathway">
    <text evidence="4 16">Cofactor biosynthesis; coenzyme A biosynthesis; CoA from (R)-pantothenate: step 1/5.</text>
</comment>
<dbReference type="OrthoDB" id="9781305at2"/>
<evidence type="ECO:0000256" key="7">
    <source>
        <dbReference type="ARBA" id="ARBA00022490"/>
    </source>
</evidence>
<dbReference type="GO" id="GO:0004594">
    <property type="term" value="F:pantothenate kinase activity"/>
    <property type="evidence" value="ECO:0007669"/>
    <property type="project" value="UniProtKB-UniRule"/>
</dbReference>
<comment type="cofactor">
    <cofactor evidence="16">
        <name>NH4(+)</name>
        <dbReference type="ChEBI" id="CHEBI:28938"/>
    </cofactor>
    <cofactor evidence="16">
        <name>K(+)</name>
        <dbReference type="ChEBI" id="CHEBI:29103"/>
    </cofactor>
    <text evidence="16">A monovalent cation. Ammonium or potassium.</text>
</comment>
<feature type="binding site" evidence="16">
    <location>
        <position position="116"/>
    </location>
    <ligand>
        <name>K(+)</name>
        <dbReference type="ChEBI" id="CHEBI:29103"/>
    </ligand>
</feature>
<feature type="binding site" evidence="16">
    <location>
        <begin position="94"/>
        <end position="97"/>
    </location>
    <ligand>
        <name>substrate</name>
    </ligand>
</feature>